<dbReference type="Gene3D" id="2.30.42.10">
    <property type="match status" value="2"/>
</dbReference>
<evidence type="ECO:0000256" key="4">
    <source>
        <dbReference type="ARBA" id="ARBA00022737"/>
    </source>
</evidence>
<dbReference type="EMBL" id="UFSM01000001">
    <property type="protein sequence ID" value="SUU90022.1"/>
    <property type="molecule type" value="Genomic_DNA"/>
</dbReference>
<dbReference type="EC" id="3.4.21.107" evidence="11"/>
<dbReference type="PRINTS" id="PR00834">
    <property type="entry name" value="PROTEASES2C"/>
</dbReference>
<feature type="active site" description="Charge relay system" evidence="7">
    <location>
        <position position="134"/>
    </location>
</feature>
<feature type="domain" description="PDZ" evidence="10">
    <location>
        <begin position="310"/>
        <end position="375"/>
    </location>
</feature>
<dbReference type="Pfam" id="PF13365">
    <property type="entry name" value="Trypsin_2"/>
    <property type="match status" value="1"/>
</dbReference>
<evidence type="ECO:0000313" key="12">
    <source>
        <dbReference type="Proteomes" id="UP000254701"/>
    </source>
</evidence>
<organism evidence="11 12">
    <name type="scientific">Aminobacter aminovorans</name>
    <name type="common">Chelatobacter heintzii</name>
    <dbReference type="NCBI Taxonomy" id="83263"/>
    <lineage>
        <taxon>Bacteria</taxon>
        <taxon>Pseudomonadati</taxon>
        <taxon>Pseudomonadota</taxon>
        <taxon>Alphaproteobacteria</taxon>
        <taxon>Hyphomicrobiales</taxon>
        <taxon>Phyllobacteriaceae</taxon>
        <taxon>Aminobacter</taxon>
    </lineage>
</organism>
<dbReference type="InterPro" id="IPR001478">
    <property type="entry name" value="PDZ"/>
</dbReference>
<proteinExistence type="inferred from homology"/>
<feature type="binding site" evidence="8">
    <location>
        <begin position="237"/>
        <end position="239"/>
    </location>
    <ligand>
        <name>substrate</name>
    </ligand>
</feature>
<dbReference type="PROSITE" id="PS50106">
    <property type="entry name" value="PDZ"/>
    <property type="match status" value="2"/>
</dbReference>
<dbReference type="Pfam" id="PF13180">
    <property type="entry name" value="PDZ_2"/>
    <property type="match status" value="1"/>
</dbReference>
<reference evidence="11 12" key="1">
    <citation type="submission" date="2018-06" db="EMBL/GenBank/DDBJ databases">
        <authorList>
            <consortium name="Pathogen Informatics"/>
            <person name="Doyle S."/>
        </authorList>
    </citation>
    <scope>NUCLEOTIDE SEQUENCE [LARGE SCALE GENOMIC DNA]</scope>
    <source>
        <strain evidence="11 12">NCTC10684</strain>
    </source>
</reference>
<dbReference type="Proteomes" id="UP000254701">
    <property type="component" value="Unassembled WGS sequence"/>
</dbReference>
<comment type="similarity">
    <text evidence="1">Belongs to the peptidase S1C family.</text>
</comment>
<evidence type="ECO:0000256" key="7">
    <source>
        <dbReference type="PIRSR" id="PIRSR611782-1"/>
    </source>
</evidence>
<evidence type="ECO:0000256" key="9">
    <source>
        <dbReference type="SAM" id="SignalP"/>
    </source>
</evidence>
<dbReference type="GO" id="GO:0004252">
    <property type="term" value="F:serine-type endopeptidase activity"/>
    <property type="evidence" value="ECO:0007669"/>
    <property type="project" value="InterPro"/>
</dbReference>
<dbReference type="SUPFAM" id="SSF50156">
    <property type="entry name" value="PDZ domain-like"/>
    <property type="match status" value="2"/>
</dbReference>
<feature type="signal peptide" evidence="9">
    <location>
        <begin position="1"/>
        <end position="23"/>
    </location>
</feature>
<keyword evidence="4" id="KW-0677">Repeat</keyword>
<dbReference type="InterPro" id="IPR009003">
    <property type="entry name" value="Peptidase_S1_PA"/>
</dbReference>
<keyword evidence="6" id="KW-0720">Serine protease</keyword>
<dbReference type="OrthoDB" id="7358927at2"/>
<evidence type="ECO:0000256" key="1">
    <source>
        <dbReference type="ARBA" id="ARBA00010541"/>
    </source>
</evidence>
<keyword evidence="2 11" id="KW-0645">Protease</keyword>
<name>A0A380WNY0_AMIAI</name>
<feature type="active site" description="Charge relay system" evidence="7">
    <location>
        <position position="239"/>
    </location>
</feature>
<keyword evidence="5 11" id="KW-0378">Hydrolase</keyword>
<dbReference type="PANTHER" id="PTHR22939:SF129">
    <property type="entry name" value="SERINE PROTEASE HTRA2, MITOCHONDRIAL"/>
    <property type="match status" value="1"/>
</dbReference>
<feature type="chain" id="PRO_5038819255" evidence="9">
    <location>
        <begin position="24"/>
        <end position="493"/>
    </location>
</feature>
<dbReference type="RefSeq" id="WP_115732094.1">
    <property type="nucleotide sequence ID" value="NZ_BAAAVY010000002.1"/>
</dbReference>
<protein>
    <submittedName>
        <fullName evidence="11">Periplasmic serine endoprotease DegP</fullName>
        <ecNumber evidence="11">3.4.21.107</ecNumber>
    </submittedName>
</protein>
<feature type="active site" description="Charge relay system" evidence="7">
    <location>
        <position position="164"/>
    </location>
</feature>
<dbReference type="AlphaFoldDB" id="A0A380WNY0"/>
<dbReference type="PANTHER" id="PTHR22939">
    <property type="entry name" value="SERINE PROTEASE FAMILY S1C HTRA-RELATED"/>
    <property type="match status" value="1"/>
</dbReference>
<evidence type="ECO:0000256" key="5">
    <source>
        <dbReference type="ARBA" id="ARBA00022801"/>
    </source>
</evidence>
<dbReference type="InterPro" id="IPR036034">
    <property type="entry name" value="PDZ_sf"/>
</dbReference>
<sequence length="493" mass="51637">MRAKRYLLLALGAWMAVAGGVAAQEATKPAEDPGLSDVLTDLLNGGKDGTATPGPDRRVPFGREEMQLSFAPLVKDTAAAVVNVYASKQVKARSPFEGDPFFEQFFGRGAPRNRSSLGSGVLVDASGIVVTNNHVVQDADQVKVALSDGREFTSKVLLKDDTLDLAVLKIDSDKPFPTIAIGDSDALQVGDLVLAIGNPFGVGQTTTSGIVSALARTHIGVSDSGFFIQTDAAINPGNSGGALINMGGQLIGINTAIFSRTGGSIGIGFAIPSNMVRAFTEAAKGGAEFFERPFIGASFEPVTPQIAESLGMEHPSGALISSIDENGPAARAGLKPGDVVLSFNGAAIEHMEALDYRLATQPIGGKATLQVLTKGEEKAVEVALERAPEGSSTNEVLLGGRSPFAGAKVAVLSPRLAQRLRVATDTKGVVIVGVDGGSAAAGFGFQAGDIVRELNGETIDTAEKLKQLAEEDTRWWRFTVERDGRIMRQMLRY</sequence>
<dbReference type="InterPro" id="IPR011782">
    <property type="entry name" value="Pept_S1C_Do"/>
</dbReference>
<feature type="binding site" evidence="8">
    <location>
        <position position="164"/>
    </location>
    <ligand>
        <name>substrate</name>
    </ligand>
</feature>
<evidence type="ECO:0000256" key="2">
    <source>
        <dbReference type="ARBA" id="ARBA00022670"/>
    </source>
</evidence>
<gene>
    <name evidence="11" type="primary">degP</name>
    <name evidence="11" type="ORF">NCTC10684_03266</name>
</gene>
<accession>A0A380WNY0</accession>
<evidence type="ECO:0000256" key="3">
    <source>
        <dbReference type="ARBA" id="ARBA00022729"/>
    </source>
</evidence>
<dbReference type="GO" id="GO:0006508">
    <property type="term" value="P:proteolysis"/>
    <property type="evidence" value="ECO:0007669"/>
    <property type="project" value="UniProtKB-KW"/>
</dbReference>
<evidence type="ECO:0000256" key="6">
    <source>
        <dbReference type="ARBA" id="ARBA00022825"/>
    </source>
</evidence>
<evidence type="ECO:0000256" key="8">
    <source>
        <dbReference type="PIRSR" id="PIRSR611782-2"/>
    </source>
</evidence>
<evidence type="ECO:0000259" key="10">
    <source>
        <dbReference type="PROSITE" id="PS50106"/>
    </source>
</evidence>
<keyword evidence="3 9" id="KW-0732">Signal</keyword>
<feature type="domain" description="PDZ" evidence="10">
    <location>
        <begin position="381"/>
        <end position="472"/>
    </location>
</feature>
<dbReference type="NCBIfam" id="TIGR02037">
    <property type="entry name" value="degP_htrA_DO"/>
    <property type="match status" value="1"/>
</dbReference>
<dbReference type="Gene3D" id="2.40.10.120">
    <property type="match status" value="1"/>
</dbReference>
<dbReference type="InterPro" id="IPR001940">
    <property type="entry name" value="Peptidase_S1C"/>
</dbReference>
<evidence type="ECO:0000313" key="11">
    <source>
        <dbReference type="EMBL" id="SUU90022.1"/>
    </source>
</evidence>
<dbReference type="SUPFAM" id="SSF50494">
    <property type="entry name" value="Trypsin-like serine proteases"/>
    <property type="match status" value="1"/>
</dbReference>
<feature type="binding site" evidence="8">
    <location>
        <position position="134"/>
    </location>
    <ligand>
        <name>substrate</name>
    </ligand>
</feature>
<dbReference type="SMART" id="SM00228">
    <property type="entry name" value="PDZ"/>
    <property type="match status" value="2"/>
</dbReference>